<dbReference type="PANTHER" id="PTHR24300:SF376">
    <property type="entry name" value="CYTOCHROME P450 15A1"/>
    <property type="match status" value="1"/>
</dbReference>
<dbReference type="Pfam" id="PF00067">
    <property type="entry name" value="p450"/>
    <property type="match status" value="4"/>
</dbReference>
<dbReference type="GO" id="GO:0016712">
    <property type="term" value="F:oxidoreductase activity, acting on paired donors, with incorporation or reduction of molecular oxygen, reduced flavin or flavoprotein as one donor, and incorporation of one atom of oxygen"/>
    <property type="evidence" value="ECO:0007669"/>
    <property type="project" value="TreeGrafter"/>
</dbReference>
<name>A0A7R9CD01_TIMCR</name>
<organism evidence="11">
    <name type="scientific">Timema cristinae</name>
    <name type="common">Walking stick</name>
    <dbReference type="NCBI Taxonomy" id="61476"/>
    <lineage>
        <taxon>Eukaryota</taxon>
        <taxon>Metazoa</taxon>
        <taxon>Ecdysozoa</taxon>
        <taxon>Arthropoda</taxon>
        <taxon>Hexapoda</taxon>
        <taxon>Insecta</taxon>
        <taxon>Pterygota</taxon>
        <taxon>Neoptera</taxon>
        <taxon>Polyneoptera</taxon>
        <taxon>Phasmatodea</taxon>
        <taxon>Timematodea</taxon>
        <taxon>Timematoidea</taxon>
        <taxon>Timematidae</taxon>
        <taxon>Timema</taxon>
    </lineage>
</organism>
<dbReference type="Gene3D" id="1.10.630.10">
    <property type="entry name" value="Cytochrome P450"/>
    <property type="match status" value="2"/>
</dbReference>
<dbReference type="AlphaFoldDB" id="A0A7R9CD01"/>
<dbReference type="InterPro" id="IPR017972">
    <property type="entry name" value="Cyt_P450_CS"/>
</dbReference>
<dbReference type="GO" id="GO:0005737">
    <property type="term" value="C:cytoplasm"/>
    <property type="evidence" value="ECO:0007669"/>
    <property type="project" value="TreeGrafter"/>
</dbReference>
<evidence type="ECO:0000256" key="3">
    <source>
        <dbReference type="ARBA" id="ARBA00022617"/>
    </source>
</evidence>
<keyword evidence="5 9" id="KW-0560">Oxidoreductase</keyword>
<dbReference type="PRINTS" id="PR00463">
    <property type="entry name" value="EP450I"/>
</dbReference>
<feature type="signal peptide" evidence="10">
    <location>
        <begin position="1"/>
        <end position="20"/>
    </location>
</feature>
<evidence type="ECO:0000313" key="11">
    <source>
        <dbReference type="EMBL" id="CAD7393110.1"/>
    </source>
</evidence>
<sequence length="656" mass="74253">MLTLVLFVGILGLILYKLTSKPKNFPPGPFRWPLIGHALKFKLADLPTHLVMQDLKRSHGNVTGFFMAKYPMVLVSGLAEIREALAKPEFQGRPISEVNKLEKERLVRPLVNDLRRTKQLYEKLPLVPLSLGFTGGSRKLGRQPCLLWLADDKGGVVFTDGDIWRDARRFTLRHLREMGMGKHSMEEQIQEETRALMKDAKRMAGDDWSRPVPVHDLIAASGVNIILQLIAGYRFERDDPRMSELMKLVKKLTMKINTSGGLASSFPILLRVFPWLTEYPAFKVIRDEIRQYCQGIINDHEKKLDENDASDFLDAYLIEMKKHGETSTFNSWDAPNVPNWFHALLSICKRYLEIPIPQSGTVGRQHGSYSGVMERASGSEISPETPICSHLDFTTVRKLNKGFFSFLARQLIGVVNDLFIAGSDTTTGALAYGILNMVLNPKIQNKIQDEIDAVVGRERLPSSDDRIKSVNTCLIIRIEQHTPFKDRSIAPPWMYVELLGSQFFPGMPYTDATINEILRFANVAPLAVPHSVLISDRDVTFRGYNIPQGTRIIINLFDLHMDRKYWGDPDNFRPERFLESNGTVRKDEALLPFGQGKRSCLGESLARSNLFITFTSLLQNFALRLPEGVPRPSTEPEGGLTFTTKPFSIVMKPRNV</sequence>
<dbReference type="PANTHER" id="PTHR24300">
    <property type="entry name" value="CYTOCHROME P450 508A4-RELATED"/>
    <property type="match status" value="1"/>
</dbReference>
<evidence type="ECO:0000256" key="1">
    <source>
        <dbReference type="ARBA" id="ARBA00001971"/>
    </source>
</evidence>
<accession>A0A7R9CD01</accession>
<dbReference type="InterPro" id="IPR050182">
    <property type="entry name" value="Cytochrome_P450_fam2"/>
</dbReference>
<gene>
    <name evidence="11" type="ORF">TCEB3V08_LOCUS1109</name>
</gene>
<keyword evidence="3 8" id="KW-0349">Heme</keyword>
<dbReference type="SUPFAM" id="SSF48264">
    <property type="entry name" value="Cytochrome P450"/>
    <property type="match status" value="1"/>
</dbReference>
<feature type="chain" id="PRO_5030624394" description="Cytochrome P450" evidence="10">
    <location>
        <begin position="21"/>
        <end position="656"/>
    </location>
</feature>
<evidence type="ECO:0000256" key="10">
    <source>
        <dbReference type="SAM" id="SignalP"/>
    </source>
</evidence>
<evidence type="ECO:0000256" key="9">
    <source>
        <dbReference type="RuleBase" id="RU000461"/>
    </source>
</evidence>
<dbReference type="GO" id="GO:0020037">
    <property type="term" value="F:heme binding"/>
    <property type="evidence" value="ECO:0007669"/>
    <property type="project" value="InterPro"/>
</dbReference>
<comment type="similarity">
    <text evidence="2 9">Belongs to the cytochrome P450 family.</text>
</comment>
<dbReference type="PROSITE" id="PS00086">
    <property type="entry name" value="CYTOCHROME_P450"/>
    <property type="match status" value="1"/>
</dbReference>
<dbReference type="PRINTS" id="PR00385">
    <property type="entry name" value="P450"/>
</dbReference>
<dbReference type="GO" id="GO:0008395">
    <property type="term" value="F:steroid hydroxylase activity"/>
    <property type="evidence" value="ECO:0007669"/>
    <property type="project" value="TreeGrafter"/>
</dbReference>
<evidence type="ECO:0008006" key="12">
    <source>
        <dbReference type="Google" id="ProtNLM"/>
    </source>
</evidence>
<dbReference type="InterPro" id="IPR036396">
    <property type="entry name" value="Cyt_P450_sf"/>
</dbReference>
<evidence type="ECO:0000256" key="2">
    <source>
        <dbReference type="ARBA" id="ARBA00010617"/>
    </source>
</evidence>
<evidence type="ECO:0000256" key="7">
    <source>
        <dbReference type="ARBA" id="ARBA00023033"/>
    </source>
</evidence>
<dbReference type="EMBL" id="OC316644">
    <property type="protein sequence ID" value="CAD7393110.1"/>
    <property type="molecule type" value="Genomic_DNA"/>
</dbReference>
<feature type="binding site" description="axial binding residue" evidence="8">
    <location>
        <position position="600"/>
    </location>
    <ligand>
        <name>heme</name>
        <dbReference type="ChEBI" id="CHEBI:30413"/>
    </ligand>
    <ligandPart>
        <name>Fe</name>
        <dbReference type="ChEBI" id="CHEBI:18248"/>
    </ligandPart>
</feature>
<reference evidence="11" key="1">
    <citation type="submission" date="2020-11" db="EMBL/GenBank/DDBJ databases">
        <authorList>
            <person name="Tran Van P."/>
        </authorList>
    </citation>
    <scope>NUCLEOTIDE SEQUENCE</scope>
</reference>
<dbReference type="GO" id="GO:0005506">
    <property type="term" value="F:iron ion binding"/>
    <property type="evidence" value="ECO:0007669"/>
    <property type="project" value="InterPro"/>
</dbReference>
<keyword evidence="10" id="KW-0732">Signal</keyword>
<keyword evidence="7 9" id="KW-0503">Monooxygenase</keyword>
<protein>
    <recommendedName>
        <fullName evidence="12">Cytochrome P450</fullName>
    </recommendedName>
</protein>
<evidence type="ECO:0000256" key="8">
    <source>
        <dbReference type="PIRSR" id="PIRSR602401-1"/>
    </source>
</evidence>
<dbReference type="GO" id="GO:0006805">
    <property type="term" value="P:xenobiotic metabolic process"/>
    <property type="evidence" value="ECO:0007669"/>
    <property type="project" value="TreeGrafter"/>
</dbReference>
<proteinExistence type="inferred from homology"/>
<dbReference type="InterPro" id="IPR001128">
    <property type="entry name" value="Cyt_P450"/>
</dbReference>
<keyword evidence="6 8" id="KW-0408">Iron</keyword>
<evidence type="ECO:0000256" key="4">
    <source>
        <dbReference type="ARBA" id="ARBA00022723"/>
    </source>
</evidence>
<dbReference type="GO" id="GO:0006082">
    <property type="term" value="P:organic acid metabolic process"/>
    <property type="evidence" value="ECO:0007669"/>
    <property type="project" value="TreeGrafter"/>
</dbReference>
<evidence type="ECO:0000256" key="6">
    <source>
        <dbReference type="ARBA" id="ARBA00023004"/>
    </source>
</evidence>
<comment type="cofactor">
    <cofactor evidence="1 8">
        <name>heme</name>
        <dbReference type="ChEBI" id="CHEBI:30413"/>
    </cofactor>
</comment>
<keyword evidence="4 8" id="KW-0479">Metal-binding</keyword>
<dbReference type="InterPro" id="IPR002401">
    <property type="entry name" value="Cyt_P450_E_grp-I"/>
</dbReference>
<evidence type="ECO:0000256" key="5">
    <source>
        <dbReference type="ARBA" id="ARBA00023002"/>
    </source>
</evidence>